<dbReference type="HAMAP" id="MF_01440">
    <property type="entry name" value="CheD"/>
    <property type="match status" value="1"/>
</dbReference>
<comment type="catalytic activity">
    <reaction evidence="3">
        <text>L-glutaminyl-[protein] + H2O = L-glutamyl-[protein] + NH4(+)</text>
        <dbReference type="Rhea" id="RHEA:16441"/>
        <dbReference type="Rhea" id="RHEA-COMP:10207"/>
        <dbReference type="Rhea" id="RHEA-COMP:10208"/>
        <dbReference type="ChEBI" id="CHEBI:15377"/>
        <dbReference type="ChEBI" id="CHEBI:28938"/>
        <dbReference type="ChEBI" id="CHEBI:29973"/>
        <dbReference type="ChEBI" id="CHEBI:30011"/>
        <dbReference type="EC" id="3.5.1.44"/>
    </reaction>
</comment>
<keyword evidence="1 3" id="KW-0145">Chemotaxis</keyword>
<dbReference type="GO" id="GO:0050568">
    <property type="term" value="F:protein-glutamine glutaminase activity"/>
    <property type="evidence" value="ECO:0007669"/>
    <property type="project" value="UniProtKB-UniRule"/>
</dbReference>
<dbReference type="Gene3D" id="3.30.1330.200">
    <property type="match status" value="1"/>
</dbReference>
<organism evidence="4 5">
    <name type="scientific">Brevundimonas mediterranea</name>
    <dbReference type="NCBI Taxonomy" id="74329"/>
    <lineage>
        <taxon>Bacteria</taxon>
        <taxon>Pseudomonadati</taxon>
        <taxon>Pseudomonadota</taxon>
        <taxon>Alphaproteobacteria</taxon>
        <taxon>Caulobacterales</taxon>
        <taxon>Caulobacteraceae</taxon>
        <taxon>Brevundimonas</taxon>
    </lineage>
</organism>
<keyword evidence="5" id="KW-1185">Reference proteome</keyword>
<sequence>MKAYAVLSYNVLRGGWERDGRQVDHVSLGQGEFCVSDDPDTVITTVLGSCVAACVRDPKAGIGGMNHFVLPRLPSGSRSDPSRYGSRLMPLLIDRLLERGASLKRLEAQVFGGASPGPFQNPIGQNNVDFAMAYLAERGIATAAPVRSGAAGCRLEFWPESGRLIHTPLTGVKKVAGARIMLRPVKPLVLSSAA</sequence>
<protein>
    <recommendedName>
        <fullName evidence="3">Probable chemoreceptor glutamine deamidase CheD</fullName>
        <ecNumber evidence="3">3.5.1.44</ecNumber>
    </recommendedName>
</protein>
<dbReference type="RefSeq" id="WP_197019726.1">
    <property type="nucleotide sequence ID" value="NZ_CP048751.1"/>
</dbReference>
<comment type="similarity">
    <text evidence="3">Belongs to the CheD family.</text>
</comment>
<dbReference type="EC" id="3.5.1.44" evidence="3"/>
<gene>
    <name evidence="4" type="primary">cheD_1</name>
    <name evidence="3" type="synonym">cheD</name>
    <name evidence="4" type="ORF">BREV_BREV_01139</name>
</gene>
<evidence type="ECO:0000256" key="2">
    <source>
        <dbReference type="ARBA" id="ARBA00022801"/>
    </source>
</evidence>
<evidence type="ECO:0000313" key="5">
    <source>
        <dbReference type="Proteomes" id="UP000289220"/>
    </source>
</evidence>
<comment type="caution">
    <text evidence="4">The sequence shown here is derived from an EMBL/GenBank/DDBJ whole genome shotgun (WGS) entry which is preliminary data.</text>
</comment>
<evidence type="ECO:0000256" key="3">
    <source>
        <dbReference type="HAMAP-Rule" id="MF_01440"/>
    </source>
</evidence>
<dbReference type="PANTHER" id="PTHR35147:SF3">
    <property type="entry name" value="CHEMORECEPTOR GLUTAMINE DEAMIDASE CHED 1-RELATED"/>
    <property type="match status" value="1"/>
</dbReference>
<name>A0A7Z8Y252_9CAUL</name>
<dbReference type="CDD" id="cd16352">
    <property type="entry name" value="CheD"/>
    <property type="match status" value="1"/>
</dbReference>
<evidence type="ECO:0000256" key="1">
    <source>
        <dbReference type="ARBA" id="ARBA00022500"/>
    </source>
</evidence>
<evidence type="ECO:0000313" key="4">
    <source>
        <dbReference type="EMBL" id="VDC49315.1"/>
    </source>
</evidence>
<dbReference type="AlphaFoldDB" id="A0A7Z8Y252"/>
<dbReference type="Proteomes" id="UP000289220">
    <property type="component" value="Unassembled WGS sequence"/>
</dbReference>
<keyword evidence="4" id="KW-0675">Receptor</keyword>
<dbReference type="SUPFAM" id="SSF64438">
    <property type="entry name" value="CNF1/YfiH-like putative cysteine hydrolases"/>
    <property type="match status" value="1"/>
</dbReference>
<dbReference type="InterPro" id="IPR011324">
    <property type="entry name" value="Cytotoxic_necrot_fac-like_cat"/>
</dbReference>
<comment type="function">
    <text evidence="3">Probably deamidates glutamine residues to glutamate on methyl-accepting chemotaxis receptors (MCPs), playing an important role in chemotaxis.</text>
</comment>
<dbReference type="InterPro" id="IPR038592">
    <property type="entry name" value="CheD-like_sf"/>
</dbReference>
<dbReference type="EMBL" id="UXHF01000016">
    <property type="protein sequence ID" value="VDC49315.1"/>
    <property type="molecule type" value="Genomic_DNA"/>
</dbReference>
<dbReference type="PANTHER" id="PTHR35147">
    <property type="entry name" value="CHEMORECEPTOR GLUTAMINE DEAMIDASE CHED-RELATED"/>
    <property type="match status" value="1"/>
</dbReference>
<dbReference type="GO" id="GO:0006935">
    <property type="term" value="P:chemotaxis"/>
    <property type="evidence" value="ECO:0007669"/>
    <property type="project" value="UniProtKB-UniRule"/>
</dbReference>
<keyword evidence="2 3" id="KW-0378">Hydrolase</keyword>
<dbReference type="Pfam" id="PF03975">
    <property type="entry name" value="CheD"/>
    <property type="match status" value="1"/>
</dbReference>
<dbReference type="InterPro" id="IPR005659">
    <property type="entry name" value="Chemorcpt_Glu_NH3ase_CheD"/>
</dbReference>
<accession>A0A7Z8Y252</accession>
<proteinExistence type="inferred from homology"/>
<reference evidence="4 5" key="1">
    <citation type="submission" date="2018-11" db="EMBL/GenBank/DDBJ databases">
        <authorList>
            <person name="Peiro R."/>
            <person name="Begona"/>
            <person name="Cbmso G."/>
            <person name="Lopez M."/>
            <person name="Gonzalez S."/>
            <person name="Sacristan E."/>
            <person name="Castillo E."/>
        </authorList>
    </citation>
    <scope>NUCLEOTIDE SEQUENCE [LARGE SCALE GENOMIC DNA]</scope>
    <source>
        <strain evidence="4">Brev_genome</strain>
    </source>
</reference>